<sequence length="273" mass="31089">MMKVHFLGSAASEGVPNPFCRCGVCEKARAAKGKDIRTRSAVIVDDTMQIDLAPEFSWQMMRDQADATRITDLLFTHTHPDHFNVGDLFSRMEGYGHRIEHPLRVYGNDLAIGGCRDVLPGYSKERFAFTRLIPFVTECAGSAKVTPLLANHAEWEMCLLYFIEKDGKTLLYGHDSGWFPESTWEWLAGRRIDLTILECTYGYTNNPRSNNHMSIETVLETQQRLIKDGMHDASSQLVLSHLSHNMGLMHDELVELFEPYRIEVAYDGLIKFI</sequence>
<keyword evidence="5" id="KW-0378">Hydrolase</keyword>
<dbReference type="InterPro" id="IPR001279">
    <property type="entry name" value="Metallo-B-lactamas"/>
</dbReference>
<dbReference type="Gene3D" id="3.60.15.10">
    <property type="entry name" value="Ribonuclease Z/Hydroxyacylglutathione hydrolase-like"/>
    <property type="match status" value="1"/>
</dbReference>
<comment type="function">
    <text evidence="2">Counteracts the endogenous Pycsar antiviral defense system. Phosphodiesterase that enables metal-dependent hydrolysis of host cyclic nucleotide Pycsar defense signals such as cCMP and cUMP.</text>
</comment>
<dbReference type="RefSeq" id="WP_249863110.1">
    <property type="nucleotide sequence ID" value="NZ_CP027059.1"/>
</dbReference>
<evidence type="ECO:0000256" key="2">
    <source>
        <dbReference type="ARBA" id="ARBA00034301"/>
    </source>
</evidence>
<evidence type="ECO:0000313" key="5">
    <source>
        <dbReference type="EMBL" id="UQZ87670.1"/>
    </source>
</evidence>
<keyword evidence="6" id="KW-1185">Reference proteome</keyword>
<protein>
    <submittedName>
        <fullName evidence="5">Phosphoribosyl 1,2-cyclic phosphodiesterase</fullName>
        <ecNumber evidence="5">3.1.4.55</ecNumber>
    </submittedName>
</protein>
<dbReference type="EMBL" id="CP027059">
    <property type="protein sequence ID" value="UQZ87670.1"/>
    <property type="molecule type" value="Genomic_DNA"/>
</dbReference>
<comment type="catalytic activity">
    <reaction evidence="3">
        <text>3',5'-cyclic UMP + H2O = UMP + H(+)</text>
        <dbReference type="Rhea" id="RHEA:70575"/>
        <dbReference type="ChEBI" id="CHEBI:15377"/>
        <dbReference type="ChEBI" id="CHEBI:15378"/>
        <dbReference type="ChEBI" id="CHEBI:57865"/>
        <dbReference type="ChEBI" id="CHEBI:184387"/>
    </reaction>
    <physiologicalReaction direction="left-to-right" evidence="3">
        <dbReference type="Rhea" id="RHEA:70576"/>
    </physiologicalReaction>
</comment>
<name>A0ABY4S1C1_9BACL</name>
<evidence type="ECO:0000259" key="4">
    <source>
        <dbReference type="Pfam" id="PF12706"/>
    </source>
</evidence>
<dbReference type="PANTHER" id="PTHR42663">
    <property type="entry name" value="HYDROLASE C777.06C-RELATED-RELATED"/>
    <property type="match status" value="1"/>
</dbReference>
<dbReference type="InterPro" id="IPR036866">
    <property type="entry name" value="RibonucZ/Hydroxyglut_hydro"/>
</dbReference>
<dbReference type="PANTHER" id="PTHR42663:SF6">
    <property type="entry name" value="HYDROLASE C777.06C-RELATED"/>
    <property type="match status" value="1"/>
</dbReference>
<evidence type="ECO:0000313" key="6">
    <source>
        <dbReference type="Proteomes" id="UP001057134"/>
    </source>
</evidence>
<feature type="domain" description="Metallo-beta-lactamase" evidence="4">
    <location>
        <begin position="61"/>
        <end position="225"/>
    </location>
</feature>
<accession>A0ABY4S1C1</accession>
<dbReference type="Pfam" id="PF12706">
    <property type="entry name" value="Lactamase_B_2"/>
    <property type="match status" value="1"/>
</dbReference>
<dbReference type="EC" id="3.1.4.55" evidence="5"/>
<dbReference type="SUPFAM" id="SSF56281">
    <property type="entry name" value="Metallo-hydrolase/oxidoreductase"/>
    <property type="match status" value="1"/>
</dbReference>
<proteinExistence type="predicted"/>
<dbReference type="GO" id="GO:0103043">
    <property type="term" value="F:phosphoribosyl 1,2-cyclic phosphate phosphodiesterase activity"/>
    <property type="evidence" value="ECO:0007669"/>
    <property type="project" value="UniProtKB-EC"/>
</dbReference>
<dbReference type="Proteomes" id="UP001057134">
    <property type="component" value="Chromosome"/>
</dbReference>
<evidence type="ECO:0000256" key="3">
    <source>
        <dbReference type="ARBA" id="ARBA00048505"/>
    </source>
</evidence>
<evidence type="ECO:0000256" key="1">
    <source>
        <dbReference type="ARBA" id="ARBA00034221"/>
    </source>
</evidence>
<reference evidence="5" key="2">
    <citation type="journal article" date="2021" name="J Anim Sci Technol">
        <title>Complete genome sequence of Paenibacillus konkukensis sp. nov. SK3146 as a potential probiotic strain.</title>
        <authorList>
            <person name="Jung H.I."/>
            <person name="Park S."/>
            <person name="Niu K.M."/>
            <person name="Lee S.W."/>
            <person name="Kothari D."/>
            <person name="Yi K.J."/>
            <person name="Kim S.K."/>
        </authorList>
    </citation>
    <scope>NUCLEOTIDE SEQUENCE</scope>
    <source>
        <strain evidence="5">SK3146</strain>
    </source>
</reference>
<gene>
    <name evidence="5" type="primary">phnP_2</name>
    <name evidence="5" type="ORF">SK3146_06972</name>
</gene>
<organism evidence="5 6">
    <name type="scientific">Paenibacillus konkukensis</name>
    <dbReference type="NCBI Taxonomy" id="2020716"/>
    <lineage>
        <taxon>Bacteria</taxon>
        <taxon>Bacillati</taxon>
        <taxon>Bacillota</taxon>
        <taxon>Bacilli</taxon>
        <taxon>Bacillales</taxon>
        <taxon>Paenibacillaceae</taxon>
        <taxon>Paenibacillus</taxon>
    </lineage>
</organism>
<comment type="catalytic activity">
    <reaction evidence="1">
        <text>3',5'-cyclic CMP + H2O = CMP + H(+)</text>
        <dbReference type="Rhea" id="RHEA:72675"/>
        <dbReference type="ChEBI" id="CHEBI:15377"/>
        <dbReference type="ChEBI" id="CHEBI:15378"/>
        <dbReference type="ChEBI" id="CHEBI:58003"/>
        <dbReference type="ChEBI" id="CHEBI:60377"/>
    </reaction>
    <physiologicalReaction direction="left-to-right" evidence="1">
        <dbReference type="Rhea" id="RHEA:72676"/>
    </physiologicalReaction>
</comment>
<reference evidence="5" key="1">
    <citation type="submission" date="2018-02" db="EMBL/GenBank/DDBJ databases">
        <authorList>
            <person name="Kim S.-K."/>
            <person name="Jung H.-I."/>
            <person name="Lee S.-W."/>
        </authorList>
    </citation>
    <scope>NUCLEOTIDE SEQUENCE</scope>
    <source>
        <strain evidence="5">SK3146</strain>
    </source>
</reference>